<name>A0A6P1DLF2_9GAMM</name>
<gene>
    <name evidence="2" type="ORF">G3480_01855</name>
</gene>
<sequence>MRIKLDENLPARLVGILARHAHQADTVPDEQLTGQPDDQIWRAACAERRFLITQDLDFSDTRRFAPGTHAGLLLVRLREPGARALAAAIEAVAPEIDDWDGCFVVLTDTKIRVKRP</sequence>
<keyword evidence="3" id="KW-1185">Reference proteome</keyword>
<accession>A0A6P1DLF2</accession>
<reference evidence="2 3" key="2">
    <citation type="submission" date="2020-02" db="EMBL/GenBank/DDBJ databases">
        <title>Genome sequences of Thiorhodococcus mannitoliphagus and Thiorhodococcus minor, purple sulfur photosynthetic bacteria in the gammaproteobacterial family, Chromatiaceae.</title>
        <authorList>
            <person name="Aviles F.A."/>
            <person name="Meyer T.E."/>
            <person name="Kyndt J.A."/>
        </authorList>
    </citation>
    <scope>NUCLEOTIDE SEQUENCE [LARGE SCALE GENOMIC DNA]</scope>
    <source>
        <strain evidence="2 3">DSM 18266</strain>
    </source>
</reference>
<organism evidence="2 3">
    <name type="scientific">Thiorhodococcus mannitoliphagus</name>
    <dbReference type="NCBI Taxonomy" id="329406"/>
    <lineage>
        <taxon>Bacteria</taxon>
        <taxon>Pseudomonadati</taxon>
        <taxon>Pseudomonadota</taxon>
        <taxon>Gammaproteobacteria</taxon>
        <taxon>Chromatiales</taxon>
        <taxon>Chromatiaceae</taxon>
        <taxon>Thiorhodococcus</taxon>
    </lineage>
</organism>
<dbReference type="RefSeq" id="WP_164651962.1">
    <property type="nucleotide sequence ID" value="NZ_JAAIJR010000004.1"/>
</dbReference>
<evidence type="ECO:0000313" key="2">
    <source>
        <dbReference type="EMBL" id="NEX19067.1"/>
    </source>
</evidence>
<comment type="caution">
    <text evidence="2">The sequence shown here is derived from an EMBL/GenBank/DDBJ whole genome shotgun (WGS) entry which is preliminary data.</text>
</comment>
<dbReference type="EMBL" id="JAAIJR010000004">
    <property type="protein sequence ID" value="NEX19067.1"/>
    <property type="molecule type" value="Genomic_DNA"/>
</dbReference>
<dbReference type="Pfam" id="PF18480">
    <property type="entry name" value="DUF5615"/>
    <property type="match status" value="1"/>
</dbReference>
<dbReference type="InterPro" id="IPR041049">
    <property type="entry name" value="DUF5615"/>
</dbReference>
<evidence type="ECO:0000259" key="1">
    <source>
        <dbReference type="Pfam" id="PF18480"/>
    </source>
</evidence>
<feature type="domain" description="DUF5615" evidence="1">
    <location>
        <begin position="1"/>
        <end position="108"/>
    </location>
</feature>
<proteinExistence type="predicted"/>
<dbReference type="AlphaFoldDB" id="A0A6P1DLF2"/>
<protein>
    <recommendedName>
        <fullName evidence="1">DUF5615 domain-containing protein</fullName>
    </recommendedName>
</protein>
<evidence type="ECO:0000313" key="3">
    <source>
        <dbReference type="Proteomes" id="UP000471640"/>
    </source>
</evidence>
<reference evidence="3" key="1">
    <citation type="journal article" date="2020" name="Microbiol. Resour. Announc.">
        <title>Draft Genome Sequences of Thiorhodococcus mannitoliphagus and Thiorhodococcus minor, Purple Sulfur Photosynthetic Bacteria in the Gammaproteobacterial Family Chromatiaceae.</title>
        <authorList>
            <person name="Aviles F.A."/>
            <person name="Meyer T.E."/>
            <person name="Kyndt J.A."/>
        </authorList>
    </citation>
    <scope>NUCLEOTIDE SEQUENCE [LARGE SCALE GENOMIC DNA]</scope>
    <source>
        <strain evidence="3">DSM 18266</strain>
    </source>
</reference>
<dbReference type="Proteomes" id="UP000471640">
    <property type="component" value="Unassembled WGS sequence"/>
</dbReference>